<evidence type="ECO:0000313" key="6">
    <source>
        <dbReference type="Proteomes" id="UP000831156"/>
    </source>
</evidence>
<feature type="domain" description="Duffy-antigen binding" evidence="2">
    <location>
        <begin position="3409"/>
        <end position="3565"/>
    </location>
</feature>
<dbReference type="Proteomes" id="UP000831156">
    <property type="component" value="Chromosome 4"/>
</dbReference>
<feature type="domain" description="Plasmodium falciparum erythrocyte membrane protein 1 acidic terminal segment" evidence="3">
    <location>
        <begin position="3773"/>
        <end position="4186"/>
    </location>
</feature>
<gene>
    <name evidence="5" type="ORF">PGABG01_0400600</name>
</gene>
<accession>A0ABY1UKZ2</accession>
<feature type="compositionally biased region" description="Low complexity" evidence="1">
    <location>
        <begin position="2786"/>
        <end position="2804"/>
    </location>
</feature>
<organism evidence="5 6">
    <name type="scientific">Plasmodium gaboni</name>
    <dbReference type="NCBI Taxonomy" id="647221"/>
    <lineage>
        <taxon>Eukaryota</taxon>
        <taxon>Sar</taxon>
        <taxon>Alveolata</taxon>
        <taxon>Apicomplexa</taxon>
        <taxon>Aconoidasida</taxon>
        <taxon>Haemosporida</taxon>
        <taxon>Plasmodiidae</taxon>
        <taxon>Plasmodium</taxon>
        <taxon>Plasmodium (Laverania)</taxon>
    </lineage>
</organism>
<dbReference type="InterPro" id="IPR008602">
    <property type="entry name" value="Duffy-antigen-binding"/>
</dbReference>
<evidence type="ECO:0000259" key="4">
    <source>
        <dbReference type="Pfam" id="PF22672"/>
    </source>
</evidence>
<feature type="domain" description="Duffy-antigen binding" evidence="2">
    <location>
        <begin position="143"/>
        <end position="252"/>
    </location>
</feature>
<dbReference type="InterPro" id="IPR042202">
    <property type="entry name" value="Duffy-ag-bd_sf"/>
</dbReference>
<feature type="domain" description="Duffy-antigen binding" evidence="2">
    <location>
        <begin position="2014"/>
        <end position="2166"/>
    </location>
</feature>
<feature type="compositionally biased region" description="Polar residues" evidence="1">
    <location>
        <begin position="1458"/>
        <end position="1469"/>
    </location>
</feature>
<dbReference type="Pfam" id="PF05424">
    <property type="entry name" value="Duffy_binding"/>
    <property type="match status" value="8"/>
</dbReference>
<feature type="domain" description="Duffy-antigen binding" evidence="2">
    <location>
        <begin position="1682"/>
        <end position="1871"/>
    </location>
</feature>
<sequence>MGNETSTAGGESLQKYMSILPRGAESWLHWNYINYLRNSIQKGQPWNDQKFLNLLLQEFKQVPDNNQEKFCKWKEIQKEIFNAVMKNHNHIQYTWEDNAEGILNDNVTIKLLNEKGCDKSVDKLENADSTSGSCNFNTVDLSTCLPVRRTNINLDGIISNITDMESIMTSGYSSEMKANLMFGIMANSLGAITRTEIENLKKKGRTDAEICKTMQRNFADYRDLFDGKDIVSYKKSRKLQCKLKHLQENIQNGRIIPINYSNLWNTFIKKTIDESLKDIKNEFGTKCELYNTSQTLFQCVRFLEEWFEEFLKKKQNMQNHIIHTCFNKNIKKITLQGGTNSEMGCNDYCNLYIEFLRNNKYCYDRYLKNCRDNIIKSVNKDKYGQNQNVKRYDESNAKAEIDSMLRKINQKVKRGNSIFGSTHQTDLSPFFEQNNSSFIDKAYICGCESNGGKGKDNINYYNVYNTDGSLNKLETLLKELSLCSMNDDDLDGTIGGKGEKVITKGRDGMKDMCDVSHVDSFIRNSNIGNPCSKNYNNNYVYICDGISRGSRGLLSEWKDKACLPPRTQKLCLGFLCNNKNTYYNDASVIDNNEKLLTELVYAAKIEGENIKNTYKRMTDTEMKKLCNSLKYSFADLGDMIRGRSIWENGYTQNMENNLRKIFHNIYNKLPSEKKSLYNDTNGTPDRSYYYLREVWWNSNREYIWKALLCGAKIKNNCGGYTAPNIDYMPQFLRWLTEWSGHFCEEKREYDEDTGKGEDSKHIISMCNGCYSEGGRDCLSSYPQRGYVSSNPTCSKCRRTCENYTEWIKNQKNEYDKQKNKYEEEIIKSKNGNTLRGKTSYRGPPIPHNTKNVTEFFKKIENMYPLANQFLHDRFKENGCDQNVDTINFEIGHNTFNLKHKYCKRCDEQKHLQILTKGKILPGGIEGSPPGYSQNGEDIKTTLTKNTHEPTYVTSNTQANIPNKPFQSGNNSTSSTCEEIIIRELKDGNNDLKLCAPKDKNLLDGTVNRSGQFILGNVGNSFVKITDDLILSNIYNGYSFIKKGSLSPCKNNSINYKKWICGKNGNNNEYIPKEDNVCLPPRTQVLCVGNLNADTTTTAKVRKPNINNVDNTQKLLTEVLIAAKYEGQNLKNNYKKYNNNEETLCSKVKYSFGDLADIIKGRNIYTISDKDKTEDNLVTIFKKIYEKLGSEKNKYTNGGKEDLKKLREAWWNTNREYVWKALAEGAAPTDTPKCLKEFEHTPPDIDYIPQFVRWMTEWSEEFCNERKEEVKKIEKECIECKNFTDCAKNGDNCKNCKEACSNYENQFIDKNNKKWETQWREQKKLFEEKIKSAEGTTNSGRFINNYCNCIDPSDEKNFFKYLKDHGPQTAEQYIDKVLLSSQNICGSDNSTFSGASSQVFSTKPKGYEYACECERTPKNDEEKCKYRGFRNDWDCSGSAGGENMCVNKGDGDDDENKASSEAQHGKSSGTNDTDMFYELFNEWLHDMEQMLGTSKTLVETACGKHTRGGGGATSGGHDCKECKELCECYDKFKSQIDEQWKKQEEYFGKYKRTLQEEMGFTDLIMYLDALCIMNEGIKSKNANSVQAEYDEYEKKCKERKGDKNNYVDALIKKSGEDKSKICDVCKEDKQQTSKVDDCKDINDVNACQTKNYDELKEPTKNNHELNKEWLCKSDNKQNINEKVCVPPRTQPLCIANMYQSGNKSKLLLTDSEDDLKKKLKAAIKKETELLYTYYTTTKNKNGTTSPTPGTPQGQVSPGFCDAAYRSFNDFKNLVTGEILWKPQSIGSVDTQIGEIIQKSGISRDQWWKKHQVEFWKAVQCGIKKGGGKGNECPKIQYDEDYDSQFYWWFREWGDDFCSKKKEKAKVVADKCKDESKRKCSNGASGNVMENGECKTACEDYAKLISKHKTAWKKFSEYFSEKEEKKNNNSSYNNYTEYLLTNCPDCSGTNFEKVFKDGNDHGDYQNTCTCQPSGQIEKTEEINPCNNDITTSNCREKNNNNQWNTSMIKDPNKFKVYSPPRRQKLCLGNLYGLTGGETPILALENELYAAAKKEAELLRELHNSDTKKACTAIKRSFYDFGDLIKGTDLQKGWYDNMVERELNEIFKKDENGSTPLTEDEIKEKREEWWKEKTDKVWKAMNCNGTSNPCRTASTTKPTEYDHHNQFLRWFIEWGEEFCKTKKQHIEKLKTICMRPDCNNKCNGATCEECQKQCAIYNNWLLDKKIEWNGQKEKYKEDYKQKPQNHDKYTDTNKKPDQYLKQYTTVCSTVDFKKVFKKKDNDYKDFKVKCANCTKELMKNIVKQIQSLNSGAGPQEIQPSNGTSKTTQKDACTIAEEVLKTKSSSNGRIGQCKPKTEGSIYPGWDCEGNKFIGGEGPCMPPRTQKLCFYYLGHKSETPKITTSEKLREAFIKCAAAEMFFAWKYYKDHGDGKNSSAEQKLKEGTIPDDFLRTMMYTLGDFRDLCLNTDISKKVERTNGYVTRATNKITELFSKNGGKNENGQTKEEWWKQNQEDIWNAMVCSLSYDDKKKEMDESTRDKLKNQNQYNNVKFNPNDNNSGLASFASRPQFLRWLTEWAEHYCKTQHKHYMDVKNACENCSVTPASGTGPKTCDKDKCKECHQACTKYKTEVTRWKGEWDKQSGKYDKLYDKAKQNGGGTTTDEVVKYLSKHASDTTYSTAGKYLKKEGYTSGCEKQTDFDKNGTSGSNNYAFEQYPDKYKDRCTCDNKPVATKTQDGGQPGTVGSPGTRGRSAHQTPPAKPDSVDLGTQLHYQPINHGGGQGTVDVKFGPDPSSTAQPSTPSSDPHAGSAGGDSGSAASGQGPPGGSGSSGPDPLASQITTVDPQGGSGIGAGIEPTVNSVVSIINDPNSKSNSGNSNQGRNANTISAQYEHYDLKDIQFDLPYGVDSNGHPPAHKGKTSDRPGTHSTSYIKKNIFPMNCMEKIANELQQKEEIEINNIRTKLKGSDSQNIYRTETNETFGKQTTCTINDNEHEFKNVKEHPCKNKGNPFDEGKEKWDCKNRNIIEQNICIPPRRKHMCTRNLETFLYKDITTTNELLKDVLLTATYEGKNLKENWLHAHKSRTSNICDHMKYSFADLADIIKGSDLMIQRKRDKIQQRLQNTFLHIFNSLDQGGQNEYNNDFPYFYKLRESWWNANRKNVWKAMTCAAPHEYNVFKKKEDESIHIIHNCGHNDEPPLDDYIPQRLRWMTEWSEHFCRRQKDEIQKLKDKCHECTNGNSCTNDGENGTKCKICKDKCKSYSEFIDKWKEQLNIQSKKYNELYEKANPSGSTSSDDHVTQFLKQVKKECDNDAKTAEQYLDKTANCTKIKFTPNDGSYSGNRAYAFKTPPEDYEKACKCTAPNPLDKCPKDNDTYDKVCKSLSGTKSCERKTFSNDPEEWNSKIVRANSGKNKGVLMPPRRKELCTKSLTQKTYNNGQKEEFKKDLLTAAYNEGNLLGKKYKDQSMEALQAMKYSFYDYGDIIKGTDMMKRTTSISIKTKLEKLLNNIQSNAQSSSTTSEPKNVSEWWDRNKTHLWHSMLCGYKNANQNEKLDEKWCSLPNEDETPQFLRWIKEWGREVCKQKQIMNDNVKSKCFPTGQTLQKETFKDTVGCRYAITEFEQWNTNTKTSLNELNTKYEKHKETKNNNSSNEKNVQEYITSKCSECKCSLMDVENIYKLSKYGEDTSKDILQRASVPEETKIFRETSPFLKLLTKIIHITVDSTNNIMNIGTSIGPRILDTAKELLTPPQLSSYKDIPKISGDSTKIIPEKINVEKYIIPATVFTFFGFISLLLYKKKPKLPTTKLFRVLDIPQNDYNIPRNESTNRYVPYSQYKGKTYIYVENDTDDDKYMFTSDTTDVTSSSESEYEEMDINDIYPYKSPKYKTLIDVVLRPSKSTHGTHDDTTHTQNVPPSDIPINKLTDNEWNELKDDFISNMLQTDKMDISRENLSGNIYMDNPPHTVDSSMEEKPFITQIQDRFLDNSREEVIYNIDWNIPKQNDITSNTMDDDPKYISNNIYTGIDLINDSLNLIFMMNCSKEKKMNYMEQNITKNTTFNNVATQKYDDLISNQKYLFHKWLDRHRDMCEKCSNKDELLDKLNEEWNNENKEHLLYTSTIHDINKINDENYNMISTNTHDGNDKISLEHLGSTNISYNDLITHNNSFETKNLRTNISMDIFMDENNVLTTNVTNEEDHLENSYNF</sequence>
<feature type="region of interest" description="Disordered" evidence="1">
    <location>
        <begin position="2899"/>
        <end position="2923"/>
    </location>
</feature>
<dbReference type="SUPFAM" id="SSF140924">
    <property type="entry name" value="Duffy binding domain-like"/>
    <property type="match status" value="9"/>
</dbReference>
<protein>
    <submittedName>
        <fullName evidence="5">Erythrocyte membrane protein 1, PfEMP1, putative</fullName>
    </submittedName>
</protein>
<feature type="region of interest" description="Disordered" evidence="1">
    <location>
        <begin position="952"/>
        <end position="971"/>
    </location>
</feature>
<dbReference type="InterPro" id="IPR029211">
    <property type="entry name" value="PfEMP1_ATS"/>
</dbReference>
<dbReference type="EMBL" id="LT969427">
    <property type="protein sequence ID" value="SOV11102.1"/>
    <property type="molecule type" value="Genomic_DNA"/>
</dbReference>
<feature type="region of interest" description="Disordered" evidence="1">
    <location>
        <begin position="2725"/>
        <end position="2851"/>
    </location>
</feature>
<dbReference type="Pfam" id="PF15445">
    <property type="entry name" value="ATS"/>
    <property type="match status" value="1"/>
</dbReference>
<dbReference type="InterPro" id="IPR054595">
    <property type="entry name" value="DBL_C"/>
</dbReference>
<feature type="region of interest" description="Disordered" evidence="1">
    <location>
        <begin position="3889"/>
        <end position="3912"/>
    </location>
</feature>
<evidence type="ECO:0000259" key="3">
    <source>
        <dbReference type="Pfam" id="PF15445"/>
    </source>
</evidence>
<feature type="domain" description="Duffy-antigen binding" evidence="2">
    <location>
        <begin position="561"/>
        <end position="733"/>
    </location>
</feature>
<proteinExistence type="predicted"/>
<evidence type="ECO:0000256" key="1">
    <source>
        <dbReference type="SAM" id="MobiDB-lite"/>
    </source>
</evidence>
<feature type="domain" description="Duffy-antigen binding" evidence="2">
    <location>
        <begin position="1076"/>
        <end position="1252"/>
    </location>
</feature>
<feature type="region of interest" description="Disordered" evidence="1">
    <location>
        <begin position="1445"/>
        <end position="1469"/>
    </location>
</feature>
<feature type="domain" description="Duffy-binding-like" evidence="4">
    <location>
        <begin position="3207"/>
        <end position="3329"/>
    </location>
</feature>
<dbReference type="Gene3D" id="1.20.1310.20">
    <property type="entry name" value="Duffy-antigen binding domain"/>
    <property type="match status" value="8"/>
</dbReference>
<feature type="domain" description="Duffy-antigen binding" evidence="2">
    <location>
        <begin position="2373"/>
        <end position="2544"/>
    </location>
</feature>
<name>A0ABY1UKZ2_9APIC</name>
<evidence type="ECO:0000313" key="5">
    <source>
        <dbReference type="EMBL" id="SOV11102.1"/>
    </source>
</evidence>
<dbReference type="Gene3D" id="1.20.58.830">
    <property type="match status" value="9"/>
</dbReference>
<feature type="domain" description="Duffy-binding-like" evidence="4">
    <location>
        <begin position="2572"/>
        <end position="2698"/>
    </location>
</feature>
<feature type="domain" description="Duffy-binding-like" evidence="4">
    <location>
        <begin position="737"/>
        <end position="896"/>
    </location>
</feature>
<dbReference type="InterPro" id="IPR044932">
    <property type="entry name" value="PfEMP1_ATS_sf"/>
</dbReference>
<dbReference type="Gene3D" id="1.10.1900.40">
    <property type="entry name" value="Acidic terminal segments, variant surface antigen of PfEMP1"/>
    <property type="match status" value="2"/>
</dbReference>
<evidence type="ECO:0000259" key="2">
    <source>
        <dbReference type="Pfam" id="PF05424"/>
    </source>
</evidence>
<reference evidence="5" key="1">
    <citation type="submission" date="2016-09" db="EMBL/GenBank/DDBJ databases">
        <authorList>
            <consortium name="Pathogen Informatics"/>
            <person name="Sun Q."/>
            <person name="Inoue M."/>
        </authorList>
    </citation>
    <scope>NUCLEOTIDE SEQUENCE</scope>
</reference>
<feature type="domain" description="Duffy-antigen binding" evidence="2">
    <location>
        <begin position="3025"/>
        <end position="3203"/>
    </location>
</feature>
<keyword evidence="6" id="KW-1185">Reference proteome</keyword>
<dbReference type="Pfam" id="PF22672">
    <property type="entry name" value="DBL_C"/>
    <property type="match status" value="3"/>
</dbReference>